<comment type="caution">
    <text evidence="2">The sequence shown here is derived from an EMBL/GenBank/DDBJ whole genome shotgun (WGS) entry which is preliminary data.</text>
</comment>
<dbReference type="EMBL" id="SPAZ01000160">
    <property type="protein sequence ID" value="TQE32973.1"/>
    <property type="molecule type" value="Genomic_DNA"/>
</dbReference>
<feature type="signal peptide" evidence="1">
    <location>
        <begin position="1"/>
        <end position="21"/>
    </location>
</feature>
<evidence type="ECO:0008006" key="4">
    <source>
        <dbReference type="Google" id="ProtNLM"/>
    </source>
</evidence>
<dbReference type="AlphaFoldDB" id="A0AAE8W1E5"/>
<dbReference type="SUPFAM" id="SSF63829">
    <property type="entry name" value="Calcium-dependent phosphotriesterase"/>
    <property type="match status" value="1"/>
</dbReference>
<organism evidence="2 3">
    <name type="scientific">Streptomyces ipomoeae</name>
    <dbReference type="NCBI Taxonomy" id="103232"/>
    <lineage>
        <taxon>Bacteria</taxon>
        <taxon>Bacillati</taxon>
        <taxon>Actinomycetota</taxon>
        <taxon>Actinomycetes</taxon>
        <taxon>Kitasatosporales</taxon>
        <taxon>Streptomycetaceae</taxon>
        <taxon>Streptomyces</taxon>
    </lineage>
</organism>
<dbReference type="InterPro" id="IPR052998">
    <property type="entry name" value="Hetero-Diels-Alderase-like"/>
</dbReference>
<reference evidence="2 3" key="1">
    <citation type="submission" date="2019-03" db="EMBL/GenBank/DDBJ databases">
        <title>Comparative genomic analyses of the sweetpotato soil rot pathogen, Streptomyces ipomoeae.</title>
        <authorList>
            <person name="Ruschel Soares N."/>
            <person name="Badger J.H."/>
            <person name="Huguet-Tapia J.C."/>
            <person name="Clark C.A."/>
            <person name="Pettis G.S."/>
        </authorList>
    </citation>
    <scope>NUCLEOTIDE SEQUENCE [LARGE SCALE GENOMIC DNA]</scope>
    <source>
        <strain evidence="2 3">88-35</strain>
    </source>
</reference>
<dbReference type="Gene3D" id="2.120.10.30">
    <property type="entry name" value="TolB, C-terminal domain"/>
    <property type="match status" value="1"/>
</dbReference>
<proteinExistence type="predicted"/>
<sequence length="326" mass="34295">MPRFPYLPGVAVATAALTALGAAPVPGGEPIVSRPRVVAHFDFAQGRTPENIALEPDGSADLTFALARQIAHVTERGDTRIRATLPAEANPDTPVAGDDIVLGIARADDGTLYVTYATGTGKTGVWRVAPDSSRAHQIAKLPENGLPNGIALDEHRGVLYVTDSVRGTVWRVPQKGGRATAWATGAALDPVPTSEGGSGIGANGIKIHHGAVWVSNSDRGTLLRIPVRRDGSAGPIETRATELGGIDDFGFTGRGDTVLAALLISNQVVLVRPDGTHRVVLTQHEGLSNPTSVAVRHDTVYVPSAAYFTMKDPNLLLAHLRKHQGR</sequence>
<name>A0AAE8W1E5_9ACTN</name>
<evidence type="ECO:0000313" key="2">
    <source>
        <dbReference type="EMBL" id="TQE32973.1"/>
    </source>
</evidence>
<protein>
    <recommendedName>
        <fullName evidence="4">SMP-30/Gluconolactonase/LRE-like region domain-containing protein</fullName>
    </recommendedName>
</protein>
<feature type="chain" id="PRO_5041977528" description="SMP-30/Gluconolactonase/LRE-like region domain-containing protein" evidence="1">
    <location>
        <begin position="22"/>
        <end position="326"/>
    </location>
</feature>
<dbReference type="Proteomes" id="UP000318720">
    <property type="component" value="Unassembled WGS sequence"/>
</dbReference>
<dbReference type="InterPro" id="IPR011042">
    <property type="entry name" value="6-blade_b-propeller_TolB-like"/>
</dbReference>
<accession>A0AAE8W1E5</accession>
<evidence type="ECO:0000256" key="1">
    <source>
        <dbReference type="SAM" id="SignalP"/>
    </source>
</evidence>
<dbReference type="RefSeq" id="WP_141582978.1">
    <property type="nucleotide sequence ID" value="NZ_SPAZ01000160.1"/>
</dbReference>
<evidence type="ECO:0000313" key="3">
    <source>
        <dbReference type="Proteomes" id="UP000318720"/>
    </source>
</evidence>
<keyword evidence="1" id="KW-0732">Signal</keyword>
<dbReference type="PANTHER" id="PTHR42060:SF1">
    <property type="entry name" value="NHL REPEAT-CONTAINING PROTEIN"/>
    <property type="match status" value="1"/>
</dbReference>
<dbReference type="PANTHER" id="PTHR42060">
    <property type="entry name" value="NHL REPEAT-CONTAINING PROTEIN-RELATED"/>
    <property type="match status" value="1"/>
</dbReference>
<gene>
    <name evidence="2" type="ORF">Sipo8835_19110</name>
</gene>